<gene>
    <name evidence="18" type="ORF">H8S34_12450</name>
</gene>
<evidence type="ECO:0000256" key="15">
    <source>
        <dbReference type="SAM" id="Phobius"/>
    </source>
</evidence>
<evidence type="ECO:0000256" key="10">
    <source>
        <dbReference type="ARBA" id="ARBA00022984"/>
    </source>
</evidence>
<dbReference type="EC" id="3.4.16.4" evidence="4"/>
<keyword evidence="9" id="KW-0133">Cell shape</keyword>
<evidence type="ECO:0000256" key="13">
    <source>
        <dbReference type="RuleBase" id="RU004016"/>
    </source>
</evidence>
<dbReference type="Pfam" id="PF00768">
    <property type="entry name" value="Peptidase_S11"/>
    <property type="match status" value="1"/>
</dbReference>
<keyword evidence="10" id="KW-0573">Peptidoglycan synthesis</keyword>
<feature type="transmembrane region" description="Helical" evidence="15">
    <location>
        <begin position="428"/>
        <end position="446"/>
    </location>
</feature>
<accession>A0ABR7HVT6</accession>
<evidence type="ECO:0000256" key="12">
    <source>
        <dbReference type="ARBA" id="ARBA00034000"/>
    </source>
</evidence>
<evidence type="ECO:0000256" key="4">
    <source>
        <dbReference type="ARBA" id="ARBA00012448"/>
    </source>
</evidence>
<dbReference type="EMBL" id="JACOPR010000008">
    <property type="protein sequence ID" value="MBC5731630.1"/>
    <property type="molecule type" value="Genomic_DNA"/>
</dbReference>
<keyword evidence="5 18" id="KW-0121">Carboxypeptidase</keyword>
<evidence type="ECO:0000256" key="5">
    <source>
        <dbReference type="ARBA" id="ARBA00022645"/>
    </source>
</evidence>
<evidence type="ECO:0000259" key="17">
    <source>
        <dbReference type="SMART" id="SM00936"/>
    </source>
</evidence>
<comment type="pathway">
    <text evidence="2">Cell wall biogenesis; peptidoglycan biosynthesis.</text>
</comment>
<reference evidence="18 19" key="1">
    <citation type="submission" date="2020-08" db="EMBL/GenBank/DDBJ databases">
        <title>Genome public.</title>
        <authorList>
            <person name="Liu C."/>
            <person name="Sun Q."/>
        </authorList>
    </citation>
    <scope>NUCLEOTIDE SEQUENCE [LARGE SCALE GENOMIC DNA]</scope>
    <source>
        <strain evidence="18 19">New-38</strain>
    </source>
</reference>
<keyword evidence="11" id="KW-0961">Cell wall biogenesis/degradation</keyword>
<keyword evidence="15" id="KW-0812">Transmembrane</keyword>
<feature type="signal peptide" evidence="16">
    <location>
        <begin position="1"/>
        <end position="27"/>
    </location>
</feature>
<evidence type="ECO:0000256" key="1">
    <source>
        <dbReference type="ARBA" id="ARBA00003217"/>
    </source>
</evidence>
<keyword evidence="15" id="KW-1133">Transmembrane helix</keyword>
<evidence type="ECO:0000256" key="7">
    <source>
        <dbReference type="ARBA" id="ARBA00022729"/>
    </source>
</evidence>
<keyword evidence="8" id="KW-0378">Hydrolase</keyword>
<evidence type="ECO:0000256" key="9">
    <source>
        <dbReference type="ARBA" id="ARBA00022960"/>
    </source>
</evidence>
<keyword evidence="15" id="KW-0472">Membrane</keyword>
<dbReference type="RefSeq" id="WP_186964142.1">
    <property type="nucleotide sequence ID" value="NZ_JACOPR010000008.1"/>
</dbReference>
<sequence>MKKNRLASFLLLAGLLAGLVFPLSAGATETQPVQTPAPSAAPSSVPQQQSALLASMHIEGTAALLVDDDTGEVLYEQNAHGKVYPASITKVMTCLLTLESIARGEHQLDEVVTVGDQVNYGIGADGSTAGIKAGEQLTIHDLLGAALIPSANEACNAMAQLVAGDVEKFVDLMNQRAQELGMNDTHFANPHGYHDPDHYTSAYDIYLMAHEAMKDPTFRELVSSVDYKIPATNLSEARTLHSTNGLVSTWRVRDYWYEYATGIKTGSTPEAGHCLVSSATKNDRNLIAVVMGAANYTENKDVNYFTESKRLLEFGFNNFSRQTILDGSSLDFPEVSVTLSKTDYVTVRPAGSLSATLPNDIDPAAFQRELDLPESVEAPVEEGQVLGTVTLTYNGQEYGKVDLVANSSVERSELLYRLDRIQKFFDQLWVRIVLVVLAVLLVFLFLRHLITGRKRSRYGGSRARGGRGSSRYSGRRRR</sequence>
<evidence type="ECO:0000256" key="3">
    <source>
        <dbReference type="ARBA" id="ARBA00007164"/>
    </source>
</evidence>
<keyword evidence="7 16" id="KW-0732">Signal</keyword>
<evidence type="ECO:0000313" key="19">
    <source>
        <dbReference type="Proteomes" id="UP000660021"/>
    </source>
</evidence>
<dbReference type="GO" id="GO:0004180">
    <property type="term" value="F:carboxypeptidase activity"/>
    <property type="evidence" value="ECO:0007669"/>
    <property type="project" value="UniProtKB-KW"/>
</dbReference>
<name>A0ABR7HVT6_9FIRM</name>
<dbReference type="SUPFAM" id="SSF56601">
    <property type="entry name" value="beta-lactamase/transpeptidase-like"/>
    <property type="match status" value="1"/>
</dbReference>
<dbReference type="InterPro" id="IPR012907">
    <property type="entry name" value="Peptidase_S11_C"/>
</dbReference>
<dbReference type="InterPro" id="IPR037167">
    <property type="entry name" value="Peptidase_S11_C_sf"/>
</dbReference>
<dbReference type="InterPro" id="IPR012338">
    <property type="entry name" value="Beta-lactam/transpept-like"/>
</dbReference>
<evidence type="ECO:0000256" key="6">
    <source>
        <dbReference type="ARBA" id="ARBA00022670"/>
    </source>
</evidence>
<comment type="caution">
    <text evidence="18">The sequence shown here is derived from an EMBL/GenBank/DDBJ whole genome shotgun (WGS) entry which is preliminary data.</text>
</comment>
<comment type="catalytic activity">
    <reaction evidence="12">
        <text>Preferential cleavage: (Ac)2-L-Lys-D-Ala-|-D-Ala. Also transpeptidation of peptidyl-alanyl moieties that are N-acyl substituents of D-alanine.</text>
        <dbReference type="EC" id="3.4.16.4"/>
    </reaction>
</comment>
<comment type="similarity">
    <text evidence="3 13">Belongs to the peptidase S11 family.</text>
</comment>
<evidence type="ECO:0000256" key="14">
    <source>
        <dbReference type="SAM" id="MobiDB-lite"/>
    </source>
</evidence>
<dbReference type="InterPro" id="IPR001967">
    <property type="entry name" value="Peptidase_S11_N"/>
</dbReference>
<evidence type="ECO:0000256" key="8">
    <source>
        <dbReference type="ARBA" id="ARBA00022801"/>
    </source>
</evidence>
<dbReference type="PANTHER" id="PTHR21581">
    <property type="entry name" value="D-ALANYL-D-ALANINE CARBOXYPEPTIDASE"/>
    <property type="match status" value="1"/>
</dbReference>
<dbReference type="PANTHER" id="PTHR21581:SF6">
    <property type="entry name" value="TRAFFICKING PROTEIN PARTICLE COMPLEX SUBUNIT 12"/>
    <property type="match status" value="1"/>
</dbReference>
<keyword evidence="19" id="KW-1185">Reference proteome</keyword>
<dbReference type="InterPro" id="IPR018044">
    <property type="entry name" value="Peptidase_S11"/>
</dbReference>
<feature type="chain" id="PRO_5045046360" description="serine-type D-Ala-D-Ala carboxypeptidase" evidence="16">
    <location>
        <begin position="28"/>
        <end position="478"/>
    </location>
</feature>
<comment type="function">
    <text evidence="1">Removes C-terminal D-alanyl residues from sugar-peptide cell wall precursors.</text>
</comment>
<dbReference type="Gene3D" id="2.60.410.10">
    <property type="entry name" value="D-Ala-D-Ala carboxypeptidase, C-terminal domain"/>
    <property type="match status" value="1"/>
</dbReference>
<evidence type="ECO:0000256" key="16">
    <source>
        <dbReference type="SAM" id="SignalP"/>
    </source>
</evidence>
<keyword evidence="6" id="KW-0645">Protease</keyword>
<dbReference type="SMART" id="SM00936">
    <property type="entry name" value="PBP5_C"/>
    <property type="match status" value="1"/>
</dbReference>
<dbReference type="Proteomes" id="UP000660021">
    <property type="component" value="Unassembled WGS sequence"/>
</dbReference>
<organism evidence="18 19">
    <name type="scientific">Pseudoflavonifractor hominis</name>
    <dbReference type="NCBI Taxonomy" id="2763059"/>
    <lineage>
        <taxon>Bacteria</taxon>
        <taxon>Bacillati</taxon>
        <taxon>Bacillota</taxon>
        <taxon>Clostridia</taxon>
        <taxon>Eubacteriales</taxon>
        <taxon>Oscillospiraceae</taxon>
        <taxon>Pseudoflavonifractor</taxon>
    </lineage>
</organism>
<dbReference type="Gene3D" id="3.40.710.10">
    <property type="entry name" value="DD-peptidase/beta-lactamase superfamily"/>
    <property type="match status" value="1"/>
</dbReference>
<evidence type="ECO:0000256" key="2">
    <source>
        <dbReference type="ARBA" id="ARBA00004752"/>
    </source>
</evidence>
<dbReference type="Pfam" id="PF07943">
    <property type="entry name" value="PBP5_C"/>
    <property type="match status" value="1"/>
</dbReference>
<protein>
    <recommendedName>
        <fullName evidence="4">serine-type D-Ala-D-Ala carboxypeptidase</fullName>
        <ecNumber evidence="4">3.4.16.4</ecNumber>
    </recommendedName>
</protein>
<dbReference type="PRINTS" id="PR00725">
    <property type="entry name" value="DADACBPTASE1"/>
</dbReference>
<dbReference type="SUPFAM" id="SSF69189">
    <property type="entry name" value="Penicillin-binding protein associated domain"/>
    <property type="match status" value="1"/>
</dbReference>
<feature type="region of interest" description="Disordered" evidence="14">
    <location>
        <begin position="456"/>
        <end position="478"/>
    </location>
</feature>
<evidence type="ECO:0000256" key="11">
    <source>
        <dbReference type="ARBA" id="ARBA00023316"/>
    </source>
</evidence>
<evidence type="ECO:0000313" key="18">
    <source>
        <dbReference type="EMBL" id="MBC5731630.1"/>
    </source>
</evidence>
<dbReference type="InterPro" id="IPR015956">
    <property type="entry name" value="Peniciliin-bd_prot_C_sf"/>
</dbReference>
<feature type="domain" description="Peptidase S11 D-Ala-D-Ala carboxypeptidase A C-terminal" evidence="17">
    <location>
        <begin position="319"/>
        <end position="411"/>
    </location>
</feature>
<proteinExistence type="inferred from homology"/>